<feature type="region of interest" description="Disordered" evidence="6">
    <location>
        <begin position="116"/>
        <end position="220"/>
    </location>
</feature>
<evidence type="ECO:0000313" key="9">
    <source>
        <dbReference type="Proteomes" id="UP001456524"/>
    </source>
</evidence>
<evidence type="ECO:0000313" key="8">
    <source>
        <dbReference type="EMBL" id="KAK8177149.1"/>
    </source>
</evidence>
<organism evidence="8 9">
    <name type="scientific">Phyllosticta citrichinensis</name>
    <dbReference type="NCBI Taxonomy" id="1130410"/>
    <lineage>
        <taxon>Eukaryota</taxon>
        <taxon>Fungi</taxon>
        <taxon>Dikarya</taxon>
        <taxon>Ascomycota</taxon>
        <taxon>Pezizomycotina</taxon>
        <taxon>Dothideomycetes</taxon>
        <taxon>Dothideomycetes incertae sedis</taxon>
        <taxon>Botryosphaeriales</taxon>
        <taxon>Phyllostictaceae</taxon>
        <taxon>Phyllosticta</taxon>
    </lineage>
</organism>
<feature type="compositionally biased region" description="Low complexity" evidence="6">
    <location>
        <begin position="137"/>
        <end position="147"/>
    </location>
</feature>
<feature type="region of interest" description="Disordered" evidence="6">
    <location>
        <begin position="1"/>
        <end position="30"/>
    </location>
</feature>
<evidence type="ECO:0000256" key="4">
    <source>
        <dbReference type="ARBA" id="ARBA00023163"/>
    </source>
</evidence>
<dbReference type="InterPro" id="IPR046347">
    <property type="entry name" value="bZIP_sf"/>
</dbReference>
<accession>A0ABR1Y629</accession>
<dbReference type="PROSITE" id="PS50217">
    <property type="entry name" value="BZIP"/>
    <property type="match status" value="1"/>
</dbReference>
<evidence type="ECO:0000256" key="1">
    <source>
        <dbReference type="ARBA" id="ARBA00004123"/>
    </source>
</evidence>
<sequence>MSGYGDRKTPGASVLQGLNTFPSPKDMAAENNNLNFDEDLSLFTNTEFFDFDLGTEITSVAQQPQPPVGAVPDNRGARRQSTMSFQPPAVQPKPVDFNFNGDFQSLDFSSFPVGGLPDPNFAHQPNPYPIQQHNGTASSSPLSAPSPVNAKVGDKRKIDAIHTPTAGHNSNSIEELSRMAAEEDKRRRNTAASARFRIKKKQREQQLEKTAKEMTDKVSSLESRIAQLEMENKWLKGLITEKNDGKNASDLTELYRKVFVNKDNKDDRSKDDNKDGVGTTAGKD</sequence>
<gene>
    <name evidence="8" type="ORF">IWX90DRAFT_482175</name>
</gene>
<reference evidence="8 9" key="1">
    <citation type="journal article" date="2022" name="G3 (Bethesda)">
        <title>Enemy or ally: a genomic approach to elucidate the lifestyle of Phyllosticta citrichinaensis.</title>
        <authorList>
            <person name="Buijs V.A."/>
            <person name="Groenewald J.Z."/>
            <person name="Haridas S."/>
            <person name="LaButti K.M."/>
            <person name="Lipzen A."/>
            <person name="Martin F.M."/>
            <person name="Barry K."/>
            <person name="Grigoriev I.V."/>
            <person name="Crous P.W."/>
            <person name="Seidl M.F."/>
        </authorList>
    </citation>
    <scope>NUCLEOTIDE SEQUENCE [LARGE SCALE GENOMIC DNA]</scope>
    <source>
        <strain evidence="8 9">CBS 129764</strain>
    </source>
</reference>
<feature type="region of interest" description="Disordered" evidence="6">
    <location>
        <begin position="260"/>
        <end position="284"/>
    </location>
</feature>
<feature type="compositionally biased region" description="Basic and acidic residues" evidence="6">
    <location>
        <begin position="175"/>
        <end position="186"/>
    </location>
</feature>
<dbReference type="SUPFAM" id="SSF57959">
    <property type="entry name" value="Leucine zipper domain"/>
    <property type="match status" value="1"/>
</dbReference>
<evidence type="ECO:0000259" key="7">
    <source>
        <dbReference type="PROSITE" id="PS50217"/>
    </source>
</evidence>
<feature type="domain" description="BZIP" evidence="7">
    <location>
        <begin position="183"/>
        <end position="242"/>
    </location>
</feature>
<dbReference type="Gene3D" id="1.20.5.170">
    <property type="match status" value="1"/>
</dbReference>
<name>A0ABR1Y629_9PEZI</name>
<dbReference type="Pfam" id="PF07716">
    <property type="entry name" value="bZIP_2"/>
    <property type="match status" value="1"/>
</dbReference>
<dbReference type="EMBL" id="JBBWUH010000001">
    <property type="protein sequence ID" value="KAK8177149.1"/>
    <property type="molecule type" value="Genomic_DNA"/>
</dbReference>
<evidence type="ECO:0000256" key="6">
    <source>
        <dbReference type="SAM" id="MobiDB-lite"/>
    </source>
</evidence>
<dbReference type="PROSITE" id="PS00036">
    <property type="entry name" value="BZIP_BASIC"/>
    <property type="match status" value="1"/>
</dbReference>
<dbReference type="Proteomes" id="UP001456524">
    <property type="component" value="Unassembled WGS sequence"/>
</dbReference>
<dbReference type="PANTHER" id="PTHR13044:SF14">
    <property type="entry name" value="CRYPTOCEPHAL, ISOFORM A"/>
    <property type="match status" value="1"/>
</dbReference>
<dbReference type="SMART" id="SM00338">
    <property type="entry name" value="BRLZ"/>
    <property type="match status" value="1"/>
</dbReference>
<dbReference type="PANTHER" id="PTHR13044">
    <property type="entry name" value="ACTIVATING TRANSCRIPTION FACTOR ATF 4/5"/>
    <property type="match status" value="1"/>
</dbReference>
<feature type="region of interest" description="Disordered" evidence="6">
    <location>
        <begin position="59"/>
        <end position="97"/>
    </location>
</feature>
<feature type="compositionally biased region" description="Basic and acidic residues" evidence="6">
    <location>
        <begin position="203"/>
        <end position="216"/>
    </location>
</feature>
<keyword evidence="2" id="KW-0805">Transcription regulation</keyword>
<keyword evidence="4" id="KW-0804">Transcription</keyword>
<dbReference type="InterPro" id="IPR004827">
    <property type="entry name" value="bZIP"/>
</dbReference>
<evidence type="ECO:0000256" key="5">
    <source>
        <dbReference type="ARBA" id="ARBA00023242"/>
    </source>
</evidence>
<feature type="compositionally biased region" description="Basic and acidic residues" evidence="6">
    <location>
        <begin position="260"/>
        <end position="275"/>
    </location>
</feature>
<protein>
    <recommendedName>
        <fullName evidence="7">BZIP domain-containing protein</fullName>
    </recommendedName>
</protein>
<keyword evidence="3" id="KW-0238">DNA-binding</keyword>
<comment type="caution">
    <text evidence="8">The sequence shown here is derived from an EMBL/GenBank/DDBJ whole genome shotgun (WGS) entry which is preliminary data.</text>
</comment>
<keyword evidence="9" id="KW-1185">Reference proteome</keyword>
<evidence type="ECO:0000256" key="2">
    <source>
        <dbReference type="ARBA" id="ARBA00023015"/>
    </source>
</evidence>
<keyword evidence="5" id="KW-0539">Nucleus</keyword>
<dbReference type="CDD" id="cd14705">
    <property type="entry name" value="bZIP_Zip1"/>
    <property type="match status" value="1"/>
</dbReference>
<proteinExistence type="predicted"/>
<comment type="subcellular location">
    <subcellularLocation>
        <location evidence="1">Nucleus</location>
    </subcellularLocation>
</comment>
<evidence type="ECO:0000256" key="3">
    <source>
        <dbReference type="ARBA" id="ARBA00023125"/>
    </source>
</evidence>